<keyword evidence="10 12" id="KW-0378">Hydrolase</keyword>
<gene>
    <name evidence="15" type="ORF">COS33_01235</name>
</gene>
<keyword evidence="9 12" id="KW-0255">Endonuclease</keyword>
<comment type="subcellular location">
    <subcellularLocation>
        <location evidence="4">Cytoplasm</location>
    </subcellularLocation>
</comment>
<dbReference type="EMBL" id="PEUH01000026">
    <property type="protein sequence ID" value="PIV31813.1"/>
    <property type="molecule type" value="Genomic_DNA"/>
</dbReference>
<evidence type="ECO:0000256" key="9">
    <source>
        <dbReference type="ARBA" id="ARBA00022759"/>
    </source>
</evidence>
<evidence type="ECO:0000256" key="3">
    <source>
        <dbReference type="ARBA" id="ARBA00004065"/>
    </source>
</evidence>
<dbReference type="GO" id="GO:0043137">
    <property type="term" value="P:DNA replication, removal of RNA primer"/>
    <property type="evidence" value="ECO:0007669"/>
    <property type="project" value="TreeGrafter"/>
</dbReference>
<comment type="similarity">
    <text evidence="5 13">Belongs to the RNase HII family.</text>
</comment>
<evidence type="ECO:0000256" key="1">
    <source>
        <dbReference type="ARBA" id="ARBA00000077"/>
    </source>
</evidence>
<comment type="caution">
    <text evidence="15">The sequence shown here is derived from an EMBL/GenBank/DDBJ whole genome shotgun (WGS) entry which is preliminary data.</text>
</comment>
<feature type="binding site" evidence="12">
    <location>
        <position position="28"/>
    </location>
    <ligand>
        <name>a divalent metal cation</name>
        <dbReference type="ChEBI" id="CHEBI:60240"/>
    </ligand>
</feature>
<keyword evidence="6" id="KW-0963">Cytoplasm</keyword>
<organism evidence="15 16">
    <name type="scientific">Candidatus Wolfebacteria bacterium CG02_land_8_20_14_3_00_37_12</name>
    <dbReference type="NCBI Taxonomy" id="1975066"/>
    <lineage>
        <taxon>Bacteria</taxon>
        <taxon>Candidatus Wolfeibacteriota</taxon>
    </lineage>
</organism>
<feature type="binding site" evidence="12">
    <location>
        <position position="151"/>
    </location>
    <ligand>
        <name>a divalent metal cation</name>
        <dbReference type="ChEBI" id="CHEBI:60240"/>
    </ligand>
</feature>
<keyword evidence="11" id="KW-0464">Manganese</keyword>
<reference evidence="16" key="1">
    <citation type="submission" date="2017-09" db="EMBL/GenBank/DDBJ databases">
        <title>Depth-based differentiation of microbial function through sediment-hosted aquifers and enrichment of novel symbionts in the deep terrestrial subsurface.</title>
        <authorList>
            <person name="Probst A.J."/>
            <person name="Ladd B."/>
            <person name="Jarett J.K."/>
            <person name="Geller-Mcgrath D.E."/>
            <person name="Sieber C.M.K."/>
            <person name="Emerson J.B."/>
            <person name="Anantharaman K."/>
            <person name="Thomas B.C."/>
            <person name="Malmstrom R."/>
            <person name="Stieglmeier M."/>
            <person name="Klingl A."/>
            <person name="Woyke T."/>
            <person name="Ryan C.M."/>
            <person name="Banfield J.F."/>
        </authorList>
    </citation>
    <scope>NUCLEOTIDE SEQUENCE [LARGE SCALE GENOMIC DNA]</scope>
</reference>
<comment type="cofactor">
    <cofactor evidence="12">
        <name>Mn(2+)</name>
        <dbReference type="ChEBI" id="CHEBI:29035"/>
    </cofactor>
    <cofactor evidence="12">
        <name>Mg(2+)</name>
        <dbReference type="ChEBI" id="CHEBI:18420"/>
    </cofactor>
    <text evidence="12">Manganese or magnesium. Binds 1 divalent metal ion per monomer in the absence of substrate. May bind a second metal ion after substrate binding.</text>
</comment>
<comment type="cofactor">
    <cofactor evidence="2">
        <name>Mg(2+)</name>
        <dbReference type="ChEBI" id="CHEBI:18420"/>
    </cofactor>
</comment>
<evidence type="ECO:0000256" key="6">
    <source>
        <dbReference type="ARBA" id="ARBA00022490"/>
    </source>
</evidence>
<evidence type="ECO:0000256" key="7">
    <source>
        <dbReference type="ARBA" id="ARBA00022722"/>
    </source>
</evidence>
<evidence type="ECO:0000259" key="14">
    <source>
        <dbReference type="PROSITE" id="PS51975"/>
    </source>
</evidence>
<dbReference type="Pfam" id="PF01351">
    <property type="entry name" value="RNase_HII"/>
    <property type="match status" value="1"/>
</dbReference>
<dbReference type="AlphaFoldDB" id="A0A2M7CQB0"/>
<dbReference type="InterPro" id="IPR001352">
    <property type="entry name" value="RNase_HII/HIII"/>
</dbReference>
<evidence type="ECO:0000256" key="8">
    <source>
        <dbReference type="ARBA" id="ARBA00022723"/>
    </source>
</evidence>
<dbReference type="InterPro" id="IPR024567">
    <property type="entry name" value="RNase_HII/HIII_dom"/>
</dbReference>
<dbReference type="Proteomes" id="UP000230595">
    <property type="component" value="Unassembled WGS sequence"/>
</dbReference>
<dbReference type="GO" id="GO:0005737">
    <property type="term" value="C:cytoplasm"/>
    <property type="evidence" value="ECO:0007669"/>
    <property type="project" value="UniProtKB-SubCell"/>
</dbReference>
<feature type="binding site" evidence="12">
    <location>
        <position position="29"/>
    </location>
    <ligand>
        <name>a divalent metal cation</name>
        <dbReference type="ChEBI" id="CHEBI:60240"/>
    </ligand>
</feature>
<dbReference type="CDD" id="cd07182">
    <property type="entry name" value="RNase_HII_bacteria_HII_like"/>
    <property type="match status" value="1"/>
</dbReference>
<dbReference type="SUPFAM" id="SSF53098">
    <property type="entry name" value="Ribonuclease H-like"/>
    <property type="match status" value="1"/>
</dbReference>
<dbReference type="Gene3D" id="3.30.420.10">
    <property type="entry name" value="Ribonuclease H-like superfamily/Ribonuclease H"/>
    <property type="match status" value="1"/>
</dbReference>
<protein>
    <recommendedName>
        <fullName evidence="13">Ribonuclease</fullName>
        <ecNumber evidence="13">3.1.26.4</ecNumber>
    </recommendedName>
</protein>
<dbReference type="EC" id="3.1.26.4" evidence="13"/>
<evidence type="ECO:0000256" key="2">
    <source>
        <dbReference type="ARBA" id="ARBA00001946"/>
    </source>
</evidence>
<dbReference type="InterPro" id="IPR012337">
    <property type="entry name" value="RNaseH-like_sf"/>
</dbReference>
<evidence type="ECO:0000256" key="12">
    <source>
        <dbReference type="PROSITE-ProRule" id="PRU01319"/>
    </source>
</evidence>
<dbReference type="GO" id="GO:0046872">
    <property type="term" value="F:metal ion binding"/>
    <property type="evidence" value="ECO:0007669"/>
    <property type="project" value="UniProtKB-KW"/>
</dbReference>
<dbReference type="NCBIfam" id="NF000595">
    <property type="entry name" value="PRK00015.1-3"/>
    <property type="match status" value="1"/>
</dbReference>
<comment type="catalytic activity">
    <reaction evidence="1 12 13">
        <text>Endonucleolytic cleavage to 5'-phosphomonoester.</text>
        <dbReference type="EC" id="3.1.26.4"/>
    </reaction>
</comment>
<evidence type="ECO:0000256" key="11">
    <source>
        <dbReference type="ARBA" id="ARBA00023211"/>
    </source>
</evidence>
<keyword evidence="8 12" id="KW-0479">Metal-binding</keyword>
<dbReference type="PANTHER" id="PTHR10954:SF18">
    <property type="entry name" value="RIBONUCLEASE HII"/>
    <property type="match status" value="1"/>
</dbReference>
<dbReference type="GO" id="GO:0004523">
    <property type="term" value="F:RNA-DNA hybrid ribonuclease activity"/>
    <property type="evidence" value="ECO:0007669"/>
    <property type="project" value="UniProtKB-UniRule"/>
</dbReference>
<dbReference type="InterPro" id="IPR022898">
    <property type="entry name" value="RNase_HII"/>
</dbReference>
<feature type="domain" description="RNase H type-2" evidence="14">
    <location>
        <begin position="22"/>
        <end position="236"/>
    </location>
</feature>
<dbReference type="PROSITE" id="PS51975">
    <property type="entry name" value="RNASE_H_2"/>
    <property type="match status" value="1"/>
</dbReference>
<evidence type="ECO:0000313" key="16">
    <source>
        <dbReference type="Proteomes" id="UP000230595"/>
    </source>
</evidence>
<evidence type="ECO:0000256" key="10">
    <source>
        <dbReference type="ARBA" id="ARBA00022801"/>
    </source>
</evidence>
<evidence type="ECO:0000313" key="15">
    <source>
        <dbReference type="EMBL" id="PIV31813.1"/>
    </source>
</evidence>
<dbReference type="PANTHER" id="PTHR10954">
    <property type="entry name" value="RIBONUCLEASE H2 SUBUNIT A"/>
    <property type="match status" value="1"/>
</dbReference>
<accession>A0A2M7CQB0</accession>
<proteinExistence type="inferred from homology"/>
<dbReference type="InterPro" id="IPR036397">
    <property type="entry name" value="RNaseH_sf"/>
</dbReference>
<sequence>MRKRKLSQKFISHLSAERKGAEFIIGIDEVGRGALAGPVTVAAVLLPQKFQIPNIKYQINSKYQKSNFKIKLKDSKKLSAKHREEWFKWIKQYSNILKNVRMFYAIANVSPKIIDKINVSQAANLAATRAVKALTINNKQLTFNNYKIYLDGGLHLNKVNCKLLNVKCIIRGDEKIPAISLASIVAKVHRDKLMKRLHKKYPRYNFINNVGYGTKKHIKALRKFGRTPIHRKSFKF</sequence>
<evidence type="ECO:0000256" key="13">
    <source>
        <dbReference type="RuleBase" id="RU003515"/>
    </source>
</evidence>
<name>A0A2M7CQB0_9BACT</name>
<dbReference type="GO" id="GO:0032299">
    <property type="term" value="C:ribonuclease H2 complex"/>
    <property type="evidence" value="ECO:0007669"/>
    <property type="project" value="TreeGrafter"/>
</dbReference>
<comment type="function">
    <text evidence="3 13">Endonuclease that specifically degrades the RNA of RNA-DNA hybrids.</text>
</comment>
<dbReference type="GO" id="GO:0006298">
    <property type="term" value="P:mismatch repair"/>
    <property type="evidence" value="ECO:0007669"/>
    <property type="project" value="TreeGrafter"/>
</dbReference>
<dbReference type="GO" id="GO:0003723">
    <property type="term" value="F:RNA binding"/>
    <property type="evidence" value="ECO:0007669"/>
    <property type="project" value="UniProtKB-UniRule"/>
</dbReference>
<evidence type="ECO:0000256" key="4">
    <source>
        <dbReference type="ARBA" id="ARBA00004496"/>
    </source>
</evidence>
<keyword evidence="7 12" id="KW-0540">Nuclease</keyword>
<evidence type="ECO:0000256" key="5">
    <source>
        <dbReference type="ARBA" id="ARBA00007383"/>
    </source>
</evidence>